<comment type="caution">
    <text evidence="2">The sequence shown here is derived from an EMBL/GenBank/DDBJ whole genome shotgun (WGS) entry which is preliminary data.</text>
</comment>
<keyword evidence="3" id="KW-1185">Reference proteome</keyword>
<feature type="compositionally biased region" description="Polar residues" evidence="1">
    <location>
        <begin position="125"/>
        <end position="136"/>
    </location>
</feature>
<evidence type="ECO:0000313" key="3">
    <source>
        <dbReference type="Proteomes" id="UP000324629"/>
    </source>
</evidence>
<evidence type="ECO:0008006" key="4">
    <source>
        <dbReference type="Google" id="ProtNLM"/>
    </source>
</evidence>
<dbReference type="InterPro" id="IPR009635">
    <property type="entry name" value="NPDC1"/>
</dbReference>
<name>A0A5J4NVL2_9TREM</name>
<dbReference type="Pfam" id="PF06809">
    <property type="entry name" value="NPDC1"/>
    <property type="match status" value="1"/>
</dbReference>
<dbReference type="Proteomes" id="UP000324629">
    <property type="component" value="Unassembled WGS sequence"/>
</dbReference>
<protein>
    <recommendedName>
        <fullName evidence="4">Neural proliferation differentiation and control protein 1</fullName>
    </recommendedName>
</protein>
<reference evidence="2 3" key="1">
    <citation type="journal article" date="2019" name="Gigascience">
        <title>Whole-genome sequence of the oriental lung fluke Paragonimus westermani.</title>
        <authorList>
            <person name="Oey H."/>
            <person name="Zakrzewski M."/>
            <person name="Narain K."/>
            <person name="Devi K.R."/>
            <person name="Agatsuma T."/>
            <person name="Nawaratna S."/>
            <person name="Gobert G.N."/>
            <person name="Jones M.K."/>
            <person name="Ragan M.A."/>
            <person name="McManus D.P."/>
            <person name="Krause L."/>
        </authorList>
    </citation>
    <scope>NUCLEOTIDE SEQUENCE [LARGE SCALE GENOMIC DNA]</scope>
    <source>
        <strain evidence="2 3">IND2009</strain>
    </source>
</reference>
<dbReference type="GO" id="GO:0016020">
    <property type="term" value="C:membrane"/>
    <property type="evidence" value="ECO:0007669"/>
    <property type="project" value="InterPro"/>
</dbReference>
<dbReference type="PANTHER" id="PTHR23352:SF2">
    <property type="entry name" value="NEURAL PROLIFERATION DIFFERENTIATION AND CONTROL PROTEIN 1"/>
    <property type="match status" value="1"/>
</dbReference>
<dbReference type="AlphaFoldDB" id="A0A5J4NVL2"/>
<feature type="region of interest" description="Disordered" evidence="1">
    <location>
        <begin position="114"/>
        <end position="136"/>
    </location>
</feature>
<sequence>MDSVPSYFTNICVCLDNLRVYFVCHVRPCVFNIYHNASPVLNSSVLYCILIQRAGDPTQVSEDGSESDVEEGDFTVYECPGLAEAEQLEVQNPLFEGGESIAPGLSTNGSCGEIVNPSDLDDGSDSTPTVKTTGQL</sequence>
<evidence type="ECO:0000256" key="1">
    <source>
        <dbReference type="SAM" id="MobiDB-lite"/>
    </source>
</evidence>
<proteinExistence type="predicted"/>
<organism evidence="2 3">
    <name type="scientific">Paragonimus westermani</name>
    <dbReference type="NCBI Taxonomy" id="34504"/>
    <lineage>
        <taxon>Eukaryota</taxon>
        <taxon>Metazoa</taxon>
        <taxon>Spiralia</taxon>
        <taxon>Lophotrochozoa</taxon>
        <taxon>Platyhelminthes</taxon>
        <taxon>Trematoda</taxon>
        <taxon>Digenea</taxon>
        <taxon>Plagiorchiida</taxon>
        <taxon>Troglotremata</taxon>
        <taxon>Troglotrematidae</taxon>
        <taxon>Paragonimus</taxon>
    </lineage>
</organism>
<accession>A0A5J4NVL2</accession>
<dbReference type="EMBL" id="QNGE01000693">
    <property type="protein sequence ID" value="KAA3679583.1"/>
    <property type="molecule type" value="Genomic_DNA"/>
</dbReference>
<gene>
    <name evidence="2" type="ORF">DEA37_0002955</name>
</gene>
<dbReference type="PANTHER" id="PTHR23352">
    <property type="entry name" value="NEURAL PROLIFERATION DIFFERENTIATION AND CONTROL PROTEIN-1 NPDC-1 PROTEIN"/>
    <property type="match status" value="1"/>
</dbReference>
<evidence type="ECO:0000313" key="2">
    <source>
        <dbReference type="EMBL" id="KAA3679583.1"/>
    </source>
</evidence>